<feature type="region of interest" description="Disordered" evidence="1">
    <location>
        <begin position="92"/>
        <end position="155"/>
    </location>
</feature>
<proteinExistence type="predicted"/>
<organism evidence="2 3">
    <name type="scientific">Phyllostomus discolor</name>
    <name type="common">pale spear-nosed bat</name>
    <dbReference type="NCBI Taxonomy" id="89673"/>
    <lineage>
        <taxon>Eukaryota</taxon>
        <taxon>Metazoa</taxon>
        <taxon>Chordata</taxon>
        <taxon>Craniata</taxon>
        <taxon>Vertebrata</taxon>
        <taxon>Euteleostomi</taxon>
        <taxon>Mammalia</taxon>
        <taxon>Eutheria</taxon>
        <taxon>Laurasiatheria</taxon>
        <taxon>Chiroptera</taxon>
        <taxon>Yangochiroptera</taxon>
        <taxon>Phyllostomidae</taxon>
        <taxon>Phyllostominae</taxon>
        <taxon>Phyllostomus</taxon>
    </lineage>
</organism>
<gene>
    <name evidence="2" type="ORF">HJG60_010435</name>
</gene>
<reference evidence="2 3" key="1">
    <citation type="journal article" date="2020" name="Nature">
        <title>Six reference-quality genomes reveal evolution of bat adaptations.</title>
        <authorList>
            <person name="Jebb D."/>
            <person name="Huang Z."/>
            <person name="Pippel M."/>
            <person name="Hughes G.M."/>
            <person name="Lavrichenko K."/>
            <person name="Devanna P."/>
            <person name="Winkler S."/>
            <person name="Jermiin L.S."/>
            <person name="Skirmuntt E.C."/>
            <person name="Katzourakis A."/>
            <person name="Burkitt-Gray L."/>
            <person name="Ray D.A."/>
            <person name="Sullivan K.A.M."/>
            <person name="Roscito J.G."/>
            <person name="Kirilenko B.M."/>
            <person name="Davalos L.M."/>
            <person name="Corthals A.P."/>
            <person name="Power M.L."/>
            <person name="Jones G."/>
            <person name="Ransome R.D."/>
            <person name="Dechmann D.K.N."/>
            <person name="Locatelli A.G."/>
            <person name="Puechmaille S.J."/>
            <person name="Fedrigo O."/>
            <person name="Jarvis E.D."/>
            <person name="Hiller M."/>
            <person name="Vernes S.C."/>
            <person name="Myers E.W."/>
            <person name="Teeling E.C."/>
        </authorList>
    </citation>
    <scope>NUCLEOTIDE SEQUENCE [LARGE SCALE GENOMIC DNA]</scope>
    <source>
        <strain evidence="2">Bat1K_MPI-CBG_1</strain>
    </source>
</reference>
<comment type="caution">
    <text evidence="2">The sequence shown here is derived from an EMBL/GenBank/DDBJ whole genome shotgun (WGS) entry which is preliminary data.</text>
</comment>
<evidence type="ECO:0000313" key="2">
    <source>
        <dbReference type="EMBL" id="KAF6114434.1"/>
    </source>
</evidence>
<dbReference type="EMBL" id="JABVXQ010000004">
    <property type="protein sequence ID" value="KAF6114434.1"/>
    <property type="molecule type" value="Genomic_DNA"/>
</dbReference>
<protein>
    <submittedName>
        <fullName evidence="2">Uncharacterized protein</fullName>
    </submittedName>
</protein>
<sequence length="193" mass="21293">MKWGELVMEPHFSTAGRAEPQGHRLVHCPVKGPHVHSRSISCTLLSLKNFSGLQCLLLQRPNKWVANQRRSCLLSCWRARPRHCADHTCRGDSAPALPAPPAPSPQSTRSVSRGGSRAEGHHTGGEPVSLRARVGHREPSHPRPSSQWIPGAPGAPRASVLKTRVRLPLDTCPRRWWAAVHRLSSHLSIPPRL</sequence>
<dbReference type="Proteomes" id="UP000664940">
    <property type="component" value="Unassembled WGS sequence"/>
</dbReference>
<evidence type="ECO:0000256" key="1">
    <source>
        <dbReference type="SAM" id="MobiDB-lite"/>
    </source>
</evidence>
<evidence type="ECO:0000313" key="3">
    <source>
        <dbReference type="Proteomes" id="UP000664940"/>
    </source>
</evidence>
<dbReference type="AlphaFoldDB" id="A0A834AP97"/>
<accession>A0A834AP97</accession>
<name>A0A834AP97_9CHIR</name>